<keyword evidence="4" id="KW-1185">Reference proteome</keyword>
<dbReference type="Proteomes" id="UP000000600">
    <property type="component" value="Unassembled WGS sequence"/>
</dbReference>
<dbReference type="PANTHER" id="PTHR46268">
    <property type="entry name" value="STRESS RESPONSE PROTEIN NHAX"/>
    <property type="match status" value="1"/>
</dbReference>
<dbReference type="CDD" id="cd00293">
    <property type="entry name" value="USP-like"/>
    <property type="match status" value="2"/>
</dbReference>
<organism evidence="3 4">
    <name type="scientific">Paramecium tetraurelia</name>
    <dbReference type="NCBI Taxonomy" id="5888"/>
    <lineage>
        <taxon>Eukaryota</taxon>
        <taxon>Sar</taxon>
        <taxon>Alveolata</taxon>
        <taxon>Ciliophora</taxon>
        <taxon>Intramacronucleata</taxon>
        <taxon>Oligohymenophorea</taxon>
        <taxon>Peniculida</taxon>
        <taxon>Parameciidae</taxon>
        <taxon>Paramecium</taxon>
    </lineage>
</organism>
<dbReference type="OrthoDB" id="843225at2759"/>
<gene>
    <name evidence="3" type="ORF">GSPATT00019289001</name>
</gene>
<evidence type="ECO:0000313" key="4">
    <source>
        <dbReference type="Proteomes" id="UP000000600"/>
    </source>
</evidence>
<dbReference type="Gene3D" id="3.40.50.620">
    <property type="entry name" value="HUPs"/>
    <property type="match status" value="2"/>
</dbReference>
<reference evidence="3 4" key="1">
    <citation type="journal article" date="2006" name="Nature">
        <title>Global trends of whole-genome duplications revealed by the ciliate Paramecium tetraurelia.</title>
        <authorList>
            <consortium name="Genoscope"/>
            <person name="Aury J.-M."/>
            <person name="Jaillon O."/>
            <person name="Duret L."/>
            <person name="Noel B."/>
            <person name="Jubin C."/>
            <person name="Porcel B.M."/>
            <person name="Segurens B."/>
            <person name="Daubin V."/>
            <person name="Anthouard V."/>
            <person name="Aiach N."/>
            <person name="Arnaiz O."/>
            <person name="Billaut A."/>
            <person name="Beisson J."/>
            <person name="Blanc I."/>
            <person name="Bouhouche K."/>
            <person name="Camara F."/>
            <person name="Duharcourt S."/>
            <person name="Guigo R."/>
            <person name="Gogendeau D."/>
            <person name="Katinka M."/>
            <person name="Keller A.-M."/>
            <person name="Kissmehl R."/>
            <person name="Klotz C."/>
            <person name="Koll F."/>
            <person name="Le Moue A."/>
            <person name="Lepere C."/>
            <person name="Malinsky S."/>
            <person name="Nowacki M."/>
            <person name="Nowak J.K."/>
            <person name="Plattner H."/>
            <person name="Poulain J."/>
            <person name="Ruiz F."/>
            <person name="Serrano V."/>
            <person name="Zagulski M."/>
            <person name="Dessen P."/>
            <person name="Betermier M."/>
            <person name="Weissenbach J."/>
            <person name="Scarpelli C."/>
            <person name="Schachter V."/>
            <person name="Sperling L."/>
            <person name="Meyer E."/>
            <person name="Cohen J."/>
            <person name="Wincker P."/>
        </authorList>
    </citation>
    <scope>NUCLEOTIDE SEQUENCE [LARGE SCALE GENOMIC DNA]</scope>
    <source>
        <strain evidence="3 4">Stock d4-2</strain>
    </source>
</reference>
<dbReference type="AlphaFoldDB" id="A0DRA5"/>
<dbReference type="InterPro" id="IPR006015">
    <property type="entry name" value="Universal_stress_UspA"/>
</dbReference>
<name>A0DRA5_PARTE</name>
<evidence type="ECO:0000256" key="1">
    <source>
        <dbReference type="ARBA" id="ARBA00008791"/>
    </source>
</evidence>
<dbReference type="EMBL" id="CT868541">
    <property type="protein sequence ID" value="CAK85572.1"/>
    <property type="molecule type" value="Genomic_DNA"/>
</dbReference>
<dbReference type="SUPFAM" id="SSF52402">
    <property type="entry name" value="Adenine nucleotide alpha hydrolases-like"/>
    <property type="match status" value="2"/>
</dbReference>
<feature type="domain" description="UspA" evidence="2">
    <location>
        <begin position="7"/>
        <end position="153"/>
    </location>
</feature>
<protein>
    <recommendedName>
        <fullName evidence="2">UspA domain-containing protein</fullName>
    </recommendedName>
</protein>
<dbReference type="PRINTS" id="PR01438">
    <property type="entry name" value="UNVRSLSTRESS"/>
</dbReference>
<dbReference type="Pfam" id="PF00582">
    <property type="entry name" value="Usp"/>
    <property type="match status" value="2"/>
</dbReference>
<dbReference type="InterPro" id="IPR006016">
    <property type="entry name" value="UspA"/>
</dbReference>
<dbReference type="OMA" id="ICMETER"/>
<accession>A0DRA5</accession>
<dbReference type="eggNOG" id="ENOG502SMZW">
    <property type="taxonomic scope" value="Eukaryota"/>
</dbReference>
<feature type="domain" description="UspA" evidence="2">
    <location>
        <begin position="165"/>
        <end position="290"/>
    </location>
</feature>
<evidence type="ECO:0000313" key="3">
    <source>
        <dbReference type="EMBL" id="CAK85572.1"/>
    </source>
</evidence>
<sequence>MELNKSNIMVATDGSQASKQAFFQAVEFFEYKNIFNQIIVAHVSDESKTYLPFEFQSTTIYEDYKIELLSRVIDFPLFIFQYPEANYQLVFQEKAQGQENIRNQILSIAGDLNVSYLIVGFNGRKGIKQDVTVLGQTVRNSVYNSKVPLIAVKKLYKRDETNGFKFVVCIDGSKKSYKSLESAVALSFDERDSLLICFAPTPDREAFGTTIKTKVEEFMAKYQRKWQYKQLDPSYRAIENVIEMINNSDDLDFVVFGSNGYRAQLESKTFFGSTADELLKRAKANIIMVP</sequence>
<dbReference type="InParanoid" id="A0DRA5"/>
<dbReference type="PANTHER" id="PTHR46268:SF6">
    <property type="entry name" value="UNIVERSAL STRESS PROTEIN UP12"/>
    <property type="match status" value="1"/>
</dbReference>
<dbReference type="GeneID" id="5038754"/>
<dbReference type="RefSeq" id="XP_001452969.1">
    <property type="nucleotide sequence ID" value="XM_001452932.1"/>
</dbReference>
<evidence type="ECO:0000259" key="2">
    <source>
        <dbReference type="Pfam" id="PF00582"/>
    </source>
</evidence>
<dbReference type="InterPro" id="IPR014729">
    <property type="entry name" value="Rossmann-like_a/b/a_fold"/>
</dbReference>
<dbReference type="HOGENOM" id="CLU_995569_0_0_1"/>
<proteinExistence type="inferred from homology"/>
<dbReference type="KEGG" id="ptm:GSPATT00019289001"/>
<comment type="similarity">
    <text evidence="1">Belongs to the universal stress protein A family.</text>
</comment>